<evidence type="ECO:0000313" key="2">
    <source>
        <dbReference type="EMBL" id="KKM98167.1"/>
    </source>
</evidence>
<protein>
    <submittedName>
        <fullName evidence="2">Uncharacterized protein</fullName>
    </submittedName>
</protein>
<name>A0A0F9PYC4_9ZZZZ</name>
<evidence type="ECO:0000256" key="1">
    <source>
        <dbReference type="SAM" id="MobiDB-lite"/>
    </source>
</evidence>
<accession>A0A0F9PYC4</accession>
<proteinExistence type="predicted"/>
<comment type="caution">
    <text evidence="2">The sequence shown here is derived from an EMBL/GenBank/DDBJ whole genome shotgun (WGS) entry which is preliminary data.</text>
</comment>
<organism evidence="2">
    <name type="scientific">marine sediment metagenome</name>
    <dbReference type="NCBI Taxonomy" id="412755"/>
    <lineage>
        <taxon>unclassified sequences</taxon>
        <taxon>metagenomes</taxon>
        <taxon>ecological metagenomes</taxon>
    </lineage>
</organism>
<reference evidence="2" key="1">
    <citation type="journal article" date="2015" name="Nature">
        <title>Complex archaea that bridge the gap between prokaryotes and eukaryotes.</title>
        <authorList>
            <person name="Spang A."/>
            <person name="Saw J.H."/>
            <person name="Jorgensen S.L."/>
            <person name="Zaremba-Niedzwiedzka K."/>
            <person name="Martijn J."/>
            <person name="Lind A.E."/>
            <person name="van Eijk R."/>
            <person name="Schleper C."/>
            <person name="Guy L."/>
            <person name="Ettema T.J."/>
        </authorList>
    </citation>
    <scope>NUCLEOTIDE SEQUENCE</scope>
</reference>
<sequence>YDKSMSDDDRLDHRLIDIQRLVYKREAYIHVRISKNRAKLPRPAHAPYRHPCRQQRVNRP</sequence>
<feature type="non-terminal residue" evidence="2">
    <location>
        <position position="1"/>
    </location>
</feature>
<feature type="region of interest" description="Disordered" evidence="1">
    <location>
        <begin position="39"/>
        <end position="60"/>
    </location>
</feature>
<dbReference type="EMBL" id="LAZR01005657">
    <property type="protein sequence ID" value="KKM98167.1"/>
    <property type="molecule type" value="Genomic_DNA"/>
</dbReference>
<gene>
    <name evidence="2" type="ORF">LCGC14_1160630</name>
</gene>
<dbReference type="AlphaFoldDB" id="A0A0F9PYC4"/>